<dbReference type="Proteomes" id="UP000283678">
    <property type="component" value="Unassembled WGS sequence"/>
</dbReference>
<dbReference type="GO" id="GO:0042597">
    <property type="term" value="C:periplasmic space"/>
    <property type="evidence" value="ECO:0007669"/>
    <property type="project" value="UniProtKB-SubCell"/>
</dbReference>
<feature type="chain" id="PRO_5019218374" evidence="5">
    <location>
        <begin position="20"/>
        <end position="759"/>
    </location>
</feature>
<evidence type="ECO:0000259" key="6">
    <source>
        <dbReference type="Pfam" id="PF07940"/>
    </source>
</evidence>
<comment type="subcellular location">
    <subcellularLocation>
        <location evidence="1">Periplasm</location>
    </subcellularLocation>
</comment>
<evidence type="ECO:0000313" key="8">
    <source>
        <dbReference type="Proteomes" id="UP000283678"/>
    </source>
</evidence>
<protein>
    <submittedName>
        <fullName evidence="7">Heparinase</fullName>
    </submittedName>
</protein>
<keyword evidence="3" id="KW-0574">Periplasm</keyword>
<evidence type="ECO:0000256" key="1">
    <source>
        <dbReference type="ARBA" id="ARBA00004418"/>
    </source>
</evidence>
<dbReference type="PANTHER" id="PTHR39210:SF1">
    <property type="entry name" value="HEPARIN-SULFATE LYASE"/>
    <property type="match status" value="1"/>
</dbReference>
<dbReference type="InterPro" id="IPR012480">
    <property type="entry name" value="Hepar_II_III_C"/>
</dbReference>
<dbReference type="SUPFAM" id="SSF48230">
    <property type="entry name" value="Chondroitin AC/alginate lyase"/>
    <property type="match status" value="1"/>
</dbReference>
<dbReference type="PANTHER" id="PTHR39210">
    <property type="entry name" value="HEPARIN-SULFATE LYASE"/>
    <property type="match status" value="1"/>
</dbReference>
<comment type="caution">
    <text evidence="7">The sequence shown here is derived from an EMBL/GenBank/DDBJ whole genome shotgun (WGS) entry which is preliminary data.</text>
</comment>
<keyword evidence="4" id="KW-0456">Lyase</keyword>
<gene>
    <name evidence="7" type="ORF">DWW04_13620</name>
</gene>
<accession>A0A412Z4Y4</accession>
<dbReference type="GO" id="GO:0016829">
    <property type="term" value="F:lyase activity"/>
    <property type="evidence" value="ECO:0007669"/>
    <property type="project" value="UniProtKB-KW"/>
</dbReference>
<evidence type="ECO:0000256" key="2">
    <source>
        <dbReference type="ARBA" id="ARBA00022729"/>
    </source>
</evidence>
<keyword evidence="2 5" id="KW-0732">Signal</keyword>
<sequence>MKRIYVCLLIFLCFAFVQAQKIKHPALLYTPERIQQVKQRIVNDLKMAEAWASIKKTADEQLQKKNLSKADYLALAYLMTDEKKYADKLKEILLDVIKEDTWGSEEMLARIPVWRADLGLAHKAYLSAIAYDAVYNDLSSSERKEIAEGLKRLALDPCLGDWVLEPARIHSLNSMGHNWWTSCACMGGILALSLQNELPEAKQGAEVVYEALPQWFDFAGDVLQQKPKSFDADGGMYESLNYANFGIQEALQFRLAWMNTHPGQKPVQIPQLDKLSDFFVHVCYPRTGILYNMNFGDSHKNVTAESTLMLLYAMGIRNDNMLWYMNQVEQGQHRDGYFIDRPMGFLYTPDLSKAPQLPEIKKSQLFADFGWATMRTSWEKDATMLAVKSGHTWNHSHADANSFIIFHKGVDIIKDAGNCWYPNPSYRNYFFQSEAHNVVLFNGKGQSREQQYHGSMLRGYLHYLLDADNVKYVLANGTGPYSDQFSRNFRHFLWIDDVIYMIDDLKTHDVGHFEWLWHPGGEAEKRGIDLNITNGNSSVVVRLLYPRLLAKSDFVHDYPEDLYWEEVEAPTEDLKGTETYYSFHLPAKVDRVKGLTAIILKETPDQKDLPYMERREGKDWIGLRIHYKGKITDLYINQLADGRLMHSNSWIEADGWFTDAYMFAVTYEAGMEPAGSKEHFICYGSALRRGDVSFFSSLAKLFVIQKEENGRMKLWMDGQPKMNAGFRSEKRPKAVVVNGKVTPVVYEKGTVKVSGVVIE</sequence>
<dbReference type="EMBL" id="QRZL01000013">
    <property type="protein sequence ID" value="RGV75032.1"/>
    <property type="molecule type" value="Genomic_DNA"/>
</dbReference>
<feature type="signal peptide" evidence="5">
    <location>
        <begin position="1"/>
        <end position="19"/>
    </location>
</feature>
<evidence type="ECO:0000313" key="7">
    <source>
        <dbReference type="EMBL" id="RGV75032.1"/>
    </source>
</evidence>
<dbReference type="Gene3D" id="1.50.10.100">
    <property type="entry name" value="Chondroitin AC/alginate lyase"/>
    <property type="match status" value="1"/>
</dbReference>
<dbReference type="Pfam" id="PF07940">
    <property type="entry name" value="Hepar_II_III_C"/>
    <property type="match status" value="1"/>
</dbReference>
<evidence type="ECO:0000256" key="3">
    <source>
        <dbReference type="ARBA" id="ARBA00022764"/>
    </source>
</evidence>
<evidence type="ECO:0000256" key="5">
    <source>
        <dbReference type="SAM" id="SignalP"/>
    </source>
</evidence>
<dbReference type="InterPro" id="IPR008929">
    <property type="entry name" value="Chondroitin_lyas"/>
</dbReference>
<reference evidence="7 8" key="1">
    <citation type="submission" date="2018-08" db="EMBL/GenBank/DDBJ databases">
        <title>A genome reference for cultivated species of the human gut microbiota.</title>
        <authorList>
            <person name="Zou Y."/>
            <person name="Xue W."/>
            <person name="Luo G."/>
        </authorList>
    </citation>
    <scope>NUCLEOTIDE SEQUENCE [LARGE SCALE GENOMIC DNA]</scope>
    <source>
        <strain evidence="7 8">AF14-1AC</strain>
    </source>
</reference>
<name>A0A412Z4Y4_9BACT</name>
<feature type="domain" description="Heparinase II/III-like C-terminal" evidence="6">
    <location>
        <begin position="362"/>
        <end position="535"/>
    </location>
</feature>
<dbReference type="Gene3D" id="2.70.98.70">
    <property type="match status" value="1"/>
</dbReference>
<dbReference type="RefSeq" id="WP_007846051.1">
    <property type="nucleotide sequence ID" value="NZ_CAXYLN010000004.1"/>
</dbReference>
<evidence type="ECO:0000256" key="4">
    <source>
        <dbReference type="ARBA" id="ARBA00023239"/>
    </source>
</evidence>
<dbReference type="AlphaFoldDB" id="A0A412Z4Y4"/>
<organism evidence="7 8">
    <name type="scientific">Phocaeicola dorei</name>
    <dbReference type="NCBI Taxonomy" id="357276"/>
    <lineage>
        <taxon>Bacteria</taxon>
        <taxon>Pseudomonadati</taxon>
        <taxon>Bacteroidota</taxon>
        <taxon>Bacteroidia</taxon>
        <taxon>Bacteroidales</taxon>
        <taxon>Bacteroidaceae</taxon>
        <taxon>Phocaeicola</taxon>
    </lineage>
</organism>
<proteinExistence type="predicted"/>